<dbReference type="EMBL" id="JBIAPI010000009">
    <property type="protein sequence ID" value="MFF3227114.1"/>
    <property type="molecule type" value="Genomic_DNA"/>
</dbReference>
<dbReference type="SUPFAM" id="SSF52096">
    <property type="entry name" value="ClpP/crotonase"/>
    <property type="match status" value="1"/>
</dbReference>
<dbReference type="Pfam" id="PF00378">
    <property type="entry name" value="ECH_1"/>
    <property type="match status" value="1"/>
</dbReference>
<dbReference type="InterPro" id="IPR001753">
    <property type="entry name" value="Enoyl-CoA_hydra/iso"/>
</dbReference>
<comment type="caution">
    <text evidence="2">The sequence shown here is derived from an EMBL/GenBank/DDBJ whole genome shotgun (WGS) entry which is preliminary data.</text>
</comment>
<evidence type="ECO:0000256" key="1">
    <source>
        <dbReference type="ARBA" id="ARBA00005254"/>
    </source>
</evidence>
<dbReference type="PANTHER" id="PTHR42964">
    <property type="entry name" value="ENOYL-COA HYDRATASE"/>
    <property type="match status" value="1"/>
</dbReference>
<dbReference type="Gene3D" id="3.90.226.10">
    <property type="entry name" value="2-enoyl-CoA Hydratase, Chain A, domain 1"/>
    <property type="match status" value="1"/>
</dbReference>
<gene>
    <name evidence="2" type="ORF">ACFYV7_30255</name>
</gene>
<evidence type="ECO:0000313" key="2">
    <source>
        <dbReference type="EMBL" id="MFF3227114.1"/>
    </source>
</evidence>
<dbReference type="PANTHER" id="PTHR42964:SF1">
    <property type="entry name" value="POLYKETIDE BIOSYNTHESIS ENOYL-COA HYDRATASE PKSH-RELATED"/>
    <property type="match status" value="1"/>
</dbReference>
<proteinExistence type="inferred from homology"/>
<accession>A0ABW6R0S3</accession>
<sequence length="254" mass="26925">MGMDPGSPLDLVVKGAAATLTLNRPDRRNAIDAALIAALHRSLDVVERSPEVRVLRLGHRGPWFCSGMDFEDRDDRTAPAANAGEFFAVLERIACGDVVSIAVVGGQVAGGGVGLVAACDTVLASSDATFSLPEALWGLLPAAVYPFLRRRIGPGPARHLALSAGTLTAADAARLGLVDEVNDRLENAATAATRRSVRIDRETIARIKTYTNTYDPLPADARTRAATALAGAMQAPGVAHRIERWTQTGRLPWE</sequence>
<keyword evidence="3" id="KW-1185">Reference proteome</keyword>
<dbReference type="InterPro" id="IPR051683">
    <property type="entry name" value="Enoyl-CoA_Hydratase/Isomerase"/>
</dbReference>
<dbReference type="Proteomes" id="UP001601948">
    <property type="component" value="Unassembled WGS sequence"/>
</dbReference>
<evidence type="ECO:0000313" key="3">
    <source>
        <dbReference type="Proteomes" id="UP001601948"/>
    </source>
</evidence>
<protein>
    <submittedName>
        <fullName evidence="2">Enoyl-CoA hydratase-related protein</fullName>
    </submittedName>
</protein>
<reference evidence="2 3" key="1">
    <citation type="submission" date="2024-10" db="EMBL/GenBank/DDBJ databases">
        <title>The Natural Products Discovery Center: Release of the First 8490 Sequenced Strains for Exploring Actinobacteria Biosynthetic Diversity.</title>
        <authorList>
            <person name="Kalkreuter E."/>
            <person name="Kautsar S.A."/>
            <person name="Yang D."/>
            <person name="Bader C.D."/>
            <person name="Teijaro C.N."/>
            <person name="Fluegel L."/>
            <person name="Davis C.M."/>
            <person name="Simpson J.R."/>
            <person name="Lauterbach L."/>
            <person name="Steele A.D."/>
            <person name="Gui C."/>
            <person name="Meng S."/>
            <person name="Li G."/>
            <person name="Viehrig K."/>
            <person name="Ye F."/>
            <person name="Su P."/>
            <person name="Kiefer A.F."/>
            <person name="Nichols A."/>
            <person name="Cepeda A.J."/>
            <person name="Yan W."/>
            <person name="Fan B."/>
            <person name="Jiang Y."/>
            <person name="Adhikari A."/>
            <person name="Zheng C.-J."/>
            <person name="Schuster L."/>
            <person name="Cowan T.M."/>
            <person name="Smanski M.J."/>
            <person name="Chevrette M.G."/>
            <person name="De Carvalho L.P.S."/>
            <person name="Shen B."/>
        </authorList>
    </citation>
    <scope>NUCLEOTIDE SEQUENCE [LARGE SCALE GENOMIC DNA]</scope>
    <source>
        <strain evidence="2 3">NPDC003040</strain>
    </source>
</reference>
<organism evidence="2 3">
    <name type="scientific">Nocardia suismassiliense</name>
    <dbReference type="NCBI Taxonomy" id="2077092"/>
    <lineage>
        <taxon>Bacteria</taxon>
        <taxon>Bacillati</taxon>
        <taxon>Actinomycetota</taxon>
        <taxon>Actinomycetes</taxon>
        <taxon>Mycobacteriales</taxon>
        <taxon>Nocardiaceae</taxon>
        <taxon>Nocardia</taxon>
    </lineage>
</organism>
<dbReference type="CDD" id="cd06558">
    <property type="entry name" value="crotonase-like"/>
    <property type="match status" value="1"/>
</dbReference>
<dbReference type="RefSeq" id="WP_387722913.1">
    <property type="nucleotide sequence ID" value="NZ_JBIAPI010000009.1"/>
</dbReference>
<comment type="similarity">
    <text evidence="1">Belongs to the enoyl-CoA hydratase/isomerase family.</text>
</comment>
<dbReference type="InterPro" id="IPR029045">
    <property type="entry name" value="ClpP/crotonase-like_dom_sf"/>
</dbReference>
<name>A0ABW6R0S3_9NOCA</name>